<accession>A0ABW1CAN6</accession>
<gene>
    <name evidence="1" type="ORF">ACFPUY_42290</name>
</gene>
<evidence type="ECO:0000313" key="1">
    <source>
        <dbReference type="EMBL" id="MFC5821756.1"/>
    </source>
</evidence>
<sequence>MSGAWVAGATRAKALVRRRLGEAGAVRLARSGSFEAAVETLSTGPYGHDVRPGLDPVQAQHAVAATLLWHTRVLAGWVPRQGADALRMLARWFEIANVDALLAGADAPFELGALATSWSRLSRAADPRALRAELASSAWGDPGGDSPREIQLGMRLSWAARVADALDPALPWAAGAAALLVARERFLQRRELSPRTSERAAALLGAEAADAPSLADLAGRLPVAAAWALDEVDEPEQLWRGEVRCWQRIDHDGWALLAGSGFGLEPVIGALAVLAADAWRTRAALARLARGVRGEDAQA</sequence>
<protein>
    <submittedName>
        <fullName evidence="1">V-type ATPase subunit</fullName>
    </submittedName>
</protein>
<comment type="caution">
    <text evidence="1">The sequence shown here is derived from an EMBL/GenBank/DDBJ whole genome shotgun (WGS) entry which is preliminary data.</text>
</comment>
<evidence type="ECO:0000313" key="2">
    <source>
        <dbReference type="Proteomes" id="UP001596096"/>
    </source>
</evidence>
<dbReference type="EMBL" id="JBHSNW010000038">
    <property type="protein sequence ID" value="MFC5821756.1"/>
    <property type="molecule type" value="Genomic_DNA"/>
</dbReference>
<reference evidence="2" key="1">
    <citation type="journal article" date="2019" name="Int. J. Syst. Evol. Microbiol.">
        <title>The Global Catalogue of Microorganisms (GCM) 10K type strain sequencing project: providing services to taxonomists for standard genome sequencing and annotation.</title>
        <authorList>
            <consortium name="The Broad Institute Genomics Platform"/>
            <consortium name="The Broad Institute Genome Sequencing Center for Infectious Disease"/>
            <person name="Wu L."/>
            <person name="Ma J."/>
        </authorList>
    </citation>
    <scope>NUCLEOTIDE SEQUENCE [LARGE SCALE GENOMIC DNA]</scope>
    <source>
        <strain evidence="2">CGMCC 4.7106</strain>
    </source>
</reference>
<proteinExistence type="predicted"/>
<dbReference type="Proteomes" id="UP001596096">
    <property type="component" value="Unassembled WGS sequence"/>
</dbReference>
<name>A0ABW1CAN6_9ACTN</name>
<dbReference type="RefSeq" id="WP_219551699.1">
    <property type="nucleotide sequence ID" value="NZ_JAHKRN010000079.1"/>
</dbReference>
<organism evidence="1 2">
    <name type="scientific">Nonomuraea harbinensis</name>
    <dbReference type="NCBI Taxonomy" id="1286938"/>
    <lineage>
        <taxon>Bacteria</taxon>
        <taxon>Bacillati</taxon>
        <taxon>Actinomycetota</taxon>
        <taxon>Actinomycetes</taxon>
        <taxon>Streptosporangiales</taxon>
        <taxon>Streptosporangiaceae</taxon>
        <taxon>Nonomuraea</taxon>
    </lineage>
</organism>
<keyword evidence="2" id="KW-1185">Reference proteome</keyword>